<dbReference type="GeneID" id="125177910"/>
<dbReference type="AlphaFoldDB" id="A0A979FJV3"/>
<sequence>MEEDSATVADFKLFQIPFLGLDSLKAELVEAGASPSIPQASPANQELPTRAGIFTAVQKASENACLASTSLEVHNCGASMTLPPSETLTSKGKSQTNEMKISSTEQEAGEARSPNNDRLPPTPAPSVNCNVLSYNGTRTVPATPEASFKAKEARNSVDLGRSKHLRIKLKKCSVLLTRIHVSENYIYVCSEENENNICSEEIAFPEPHPDHGSKDSERPEMRSEKVGKSGGPNSSKENKSNFSKKLMVCEGHPSIVLSVKMLL</sequence>
<feature type="region of interest" description="Disordered" evidence="1">
    <location>
        <begin position="81"/>
        <end position="127"/>
    </location>
</feature>
<protein>
    <submittedName>
        <fullName evidence="3">Uncharacterized protein LOC125177910</fullName>
    </submittedName>
</protein>
<keyword evidence="2" id="KW-1185">Reference proteome</keyword>
<feature type="region of interest" description="Disordered" evidence="1">
    <location>
        <begin position="202"/>
        <end position="245"/>
    </location>
</feature>
<evidence type="ECO:0000313" key="2">
    <source>
        <dbReference type="Proteomes" id="UP000694843"/>
    </source>
</evidence>
<reference evidence="3" key="1">
    <citation type="submission" date="2025-08" db="UniProtKB">
        <authorList>
            <consortium name="RefSeq"/>
        </authorList>
    </citation>
    <scope>IDENTIFICATION</scope>
    <source>
        <tissue evidence="3">Whole organism</tissue>
    </source>
</reference>
<feature type="compositionally biased region" description="Polar residues" evidence="1">
    <location>
        <begin position="82"/>
        <end position="106"/>
    </location>
</feature>
<dbReference type="RefSeq" id="XP_047736505.1">
    <property type="nucleotide sequence ID" value="XM_047880549.1"/>
</dbReference>
<name>A0A979FJV3_HYAAZ</name>
<evidence type="ECO:0000256" key="1">
    <source>
        <dbReference type="SAM" id="MobiDB-lite"/>
    </source>
</evidence>
<dbReference type="Proteomes" id="UP000694843">
    <property type="component" value="Unplaced"/>
</dbReference>
<accession>A0A979FJV3</accession>
<evidence type="ECO:0000313" key="3">
    <source>
        <dbReference type="RefSeq" id="XP_047736505.1"/>
    </source>
</evidence>
<feature type="compositionally biased region" description="Basic and acidic residues" evidence="1">
    <location>
        <begin position="207"/>
        <end position="227"/>
    </location>
</feature>
<gene>
    <name evidence="3" type="primary">LOC125177910</name>
</gene>
<organism evidence="2 3">
    <name type="scientific">Hyalella azteca</name>
    <name type="common">Amphipod</name>
    <dbReference type="NCBI Taxonomy" id="294128"/>
    <lineage>
        <taxon>Eukaryota</taxon>
        <taxon>Metazoa</taxon>
        <taxon>Ecdysozoa</taxon>
        <taxon>Arthropoda</taxon>
        <taxon>Crustacea</taxon>
        <taxon>Multicrustacea</taxon>
        <taxon>Malacostraca</taxon>
        <taxon>Eumalacostraca</taxon>
        <taxon>Peracarida</taxon>
        <taxon>Amphipoda</taxon>
        <taxon>Senticaudata</taxon>
        <taxon>Talitrida</taxon>
        <taxon>Talitroidea</taxon>
        <taxon>Hyalellidae</taxon>
        <taxon>Hyalella</taxon>
    </lineage>
</organism>
<dbReference type="KEGG" id="hazt:125177910"/>
<proteinExistence type="predicted"/>